<feature type="transmembrane region" description="Helical" evidence="9">
    <location>
        <begin position="206"/>
        <end position="223"/>
    </location>
</feature>
<dbReference type="Pfam" id="PF00999">
    <property type="entry name" value="Na_H_Exchanger"/>
    <property type="match status" value="1"/>
</dbReference>
<feature type="domain" description="Cation/H+ exchanger transmembrane" evidence="11">
    <location>
        <begin position="254"/>
        <end position="505"/>
    </location>
</feature>
<evidence type="ECO:0000259" key="11">
    <source>
        <dbReference type="Pfam" id="PF00999"/>
    </source>
</evidence>
<dbReference type="GO" id="GO:0016020">
    <property type="term" value="C:membrane"/>
    <property type="evidence" value="ECO:0007669"/>
    <property type="project" value="UniProtKB-SubCell"/>
</dbReference>
<evidence type="ECO:0000256" key="4">
    <source>
        <dbReference type="ARBA" id="ARBA00022692"/>
    </source>
</evidence>
<keyword evidence="2" id="KW-0813">Transport</keyword>
<comment type="caution">
    <text evidence="12">The sequence shown here is derived from an EMBL/GenBank/DDBJ whole genome shotgun (WGS) entry which is preliminary data.</text>
</comment>
<keyword evidence="8 9" id="KW-0472">Membrane</keyword>
<feature type="transmembrane region" description="Helical" evidence="9">
    <location>
        <begin position="485"/>
        <end position="504"/>
    </location>
</feature>
<reference evidence="12" key="2">
    <citation type="journal article" date="2024" name="Plant">
        <title>Genomic evolution and insights into agronomic trait innovations of Sesamum species.</title>
        <authorList>
            <person name="Miao H."/>
            <person name="Wang L."/>
            <person name="Qu L."/>
            <person name="Liu H."/>
            <person name="Sun Y."/>
            <person name="Le M."/>
            <person name="Wang Q."/>
            <person name="Wei S."/>
            <person name="Zheng Y."/>
            <person name="Lin W."/>
            <person name="Duan Y."/>
            <person name="Cao H."/>
            <person name="Xiong S."/>
            <person name="Wang X."/>
            <person name="Wei L."/>
            <person name="Li C."/>
            <person name="Ma Q."/>
            <person name="Ju M."/>
            <person name="Zhao R."/>
            <person name="Li G."/>
            <person name="Mu C."/>
            <person name="Tian Q."/>
            <person name="Mei H."/>
            <person name="Zhang T."/>
            <person name="Gao T."/>
            <person name="Zhang H."/>
        </authorList>
    </citation>
    <scope>NUCLEOTIDE SEQUENCE</scope>
    <source>
        <strain evidence="12">KEN8</strain>
    </source>
</reference>
<feature type="transmembrane region" description="Helical" evidence="9">
    <location>
        <begin position="425"/>
        <end position="443"/>
    </location>
</feature>
<feature type="transmembrane region" description="Helical" evidence="9">
    <location>
        <begin position="312"/>
        <end position="334"/>
    </location>
</feature>
<feature type="transmembrane region" description="Helical" evidence="9">
    <location>
        <begin position="235"/>
        <end position="257"/>
    </location>
</feature>
<dbReference type="GO" id="GO:0015386">
    <property type="term" value="F:potassium:proton antiporter activity"/>
    <property type="evidence" value="ECO:0007669"/>
    <property type="project" value="InterPro"/>
</dbReference>
<feature type="transmembrane region" description="Helical" evidence="9">
    <location>
        <begin position="269"/>
        <end position="292"/>
    </location>
</feature>
<dbReference type="PANTHER" id="PTHR16254">
    <property type="entry name" value="POTASSIUM/PROTON ANTIPORTER-RELATED"/>
    <property type="match status" value="1"/>
</dbReference>
<feature type="transmembrane region" description="Helical" evidence="9">
    <location>
        <begin position="455"/>
        <end position="473"/>
    </location>
</feature>
<evidence type="ECO:0000256" key="7">
    <source>
        <dbReference type="ARBA" id="ARBA00023065"/>
    </source>
</evidence>
<dbReference type="InterPro" id="IPR045158">
    <property type="entry name" value="KEA4/5/6-like"/>
</dbReference>
<dbReference type="PANTHER" id="PTHR16254:SF14">
    <property type="entry name" value="TRANSMEMBRANE AND COILED-COIL DOMAIN-CONTAINING PROTEIN 3"/>
    <property type="match status" value="1"/>
</dbReference>
<protein>
    <submittedName>
        <fullName evidence="12">K(+) efflux antiporter 4</fullName>
    </submittedName>
</protein>
<evidence type="ECO:0000256" key="3">
    <source>
        <dbReference type="ARBA" id="ARBA00022449"/>
    </source>
</evidence>
<accession>A0AAW2LX73</accession>
<evidence type="ECO:0000256" key="10">
    <source>
        <dbReference type="SAM" id="SignalP"/>
    </source>
</evidence>
<organism evidence="12">
    <name type="scientific">Sesamum calycinum</name>
    <dbReference type="NCBI Taxonomy" id="2727403"/>
    <lineage>
        <taxon>Eukaryota</taxon>
        <taxon>Viridiplantae</taxon>
        <taxon>Streptophyta</taxon>
        <taxon>Embryophyta</taxon>
        <taxon>Tracheophyta</taxon>
        <taxon>Spermatophyta</taxon>
        <taxon>Magnoliopsida</taxon>
        <taxon>eudicotyledons</taxon>
        <taxon>Gunneridae</taxon>
        <taxon>Pentapetalae</taxon>
        <taxon>asterids</taxon>
        <taxon>lamiids</taxon>
        <taxon>Lamiales</taxon>
        <taxon>Pedaliaceae</taxon>
        <taxon>Sesamum</taxon>
    </lineage>
</organism>
<name>A0AAW2LX73_9LAMI</name>
<sequence>MSRSLATAILVFVALVATTTTLVASEDLKLIEEGAVSAANATGVESTGNKTTPKEDTFADMIDRALEKEFTENEDQNQANDAGSFNNSVAEQQAVLETVARVKTRKMKPKRKIFNLDNDNGAEETPTLIDRKDNVFIISNFKSKYPVLQLDLRLISDLVVVIVSATGGGIAFACAGQPVLTGYLLAGSIVGPGGLNVISEMVQVETVAQFGVIFLLFALGLEFSTTKLRVVRAVAVLGGLVQILLFMCLCGIIASVYKFLMEKNSTSALHGQVTIGTLILQDCAVGLLFALLPVLGGTSGVMQGVISMTKSLVVLIAFLAVLSILSRTCVPWFLKLMISLSSQTNELYQLASVAFCLLVAWCSDKLGLSLELGSFAAGVMIATTDLAQHTLEQVEPIRNMFAALFLASIGMLIHVHFLWNHVDILLASVILVVIVKTVVISAVVKGFGYNNRTSLLVGMSLAQIGEFAFVLLSRASNLHLVEGKVYLLLLGTTALSLVTTPLLFKLIPAVMHLGVLLRWFAPDSQNELGYKGDNIRSDSAKQRIALISKDLFT</sequence>
<dbReference type="EMBL" id="JACGWM010000015">
    <property type="protein sequence ID" value="KAL0323765.1"/>
    <property type="molecule type" value="Genomic_DNA"/>
</dbReference>
<reference evidence="12" key="1">
    <citation type="submission" date="2020-06" db="EMBL/GenBank/DDBJ databases">
        <authorList>
            <person name="Li T."/>
            <person name="Hu X."/>
            <person name="Zhang T."/>
            <person name="Song X."/>
            <person name="Zhang H."/>
            <person name="Dai N."/>
            <person name="Sheng W."/>
            <person name="Hou X."/>
            <person name="Wei L."/>
        </authorList>
    </citation>
    <scope>NUCLEOTIDE SEQUENCE</scope>
    <source>
        <strain evidence="12">KEN8</strain>
        <tissue evidence="12">Leaf</tissue>
    </source>
</reference>
<keyword evidence="6 9" id="KW-1133">Transmembrane helix</keyword>
<keyword evidence="5 10" id="KW-0732">Signal</keyword>
<feature type="signal peptide" evidence="10">
    <location>
        <begin position="1"/>
        <end position="25"/>
    </location>
</feature>
<keyword evidence="4 9" id="KW-0812">Transmembrane</keyword>
<evidence type="ECO:0000256" key="1">
    <source>
        <dbReference type="ARBA" id="ARBA00004141"/>
    </source>
</evidence>
<keyword evidence="3" id="KW-0050">Antiport</keyword>
<feature type="chain" id="PRO_5043991198" evidence="10">
    <location>
        <begin position="26"/>
        <end position="553"/>
    </location>
</feature>
<comment type="subcellular location">
    <subcellularLocation>
        <location evidence="1">Membrane</location>
        <topology evidence="1">Multi-pass membrane protein</topology>
    </subcellularLocation>
</comment>
<evidence type="ECO:0000256" key="9">
    <source>
        <dbReference type="SAM" id="Phobius"/>
    </source>
</evidence>
<dbReference type="InterPro" id="IPR006153">
    <property type="entry name" value="Cation/H_exchanger_TM"/>
</dbReference>
<dbReference type="InterPro" id="IPR038770">
    <property type="entry name" value="Na+/solute_symporter_sf"/>
</dbReference>
<dbReference type="Gene3D" id="1.20.1530.20">
    <property type="match status" value="2"/>
</dbReference>
<keyword evidence="7" id="KW-0406">Ion transport</keyword>
<feature type="transmembrane region" description="Helical" evidence="9">
    <location>
        <begin position="400"/>
        <end position="419"/>
    </location>
</feature>
<dbReference type="AlphaFoldDB" id="A0AAW2LX73"/>
<evidence type="ECO:0000256" key="5">
    <source>
        <dbReference type="ARBA" id="ARBA00022729"/>
    </source>
</evidence>
<proteinExistence type="predicted"/>
<gene>
    <name evidence="12" type="ORF">Scaly_2343600</name>
</gene>
<evidence type="ECO:0000256" key="6">
    <source>
        <dbReference type="ARBA" id="ARBA00022989"/>
    </source>
</evidence>
<evidence type="ECO:0000256" key="2">
    <source>
        <dbReference type="ARBA" id="ARBA00022448"/>
    </source>
</evidence>
<evidence type="ECO:0000256" key="8">
    <source>
        <dbReference type="ARBA" id="ARBA00023136"/>
    </source>
</evidence>
<evidence type="ECO:0000313" key="12">
    <source>
        <dbReference type="EMBL" id="KAL0323765.1"/>
    </source>
</evidence>